<proteinExistence type="predicted"/>
<sequence>MTNTKLYADGIIVAEEKALIQDIQMMQKAKATLPEEQFSVVFKQLCDKVRNAIGIDNVIGLALNEDETKVYIPVFSLPAVHGTSYTWHIEEETGRFYIELKQSEPLELIDLEIKEWQAKLDSATEFNESKECIETIDGLRELKKDIASYLEMMEEVKEFAKSICGVIPMGVGIVVKR</sequence>
<dbReference type="RefSeq" id="WP_200152562.1">
    <property type="nucleotide sequence ID" value="NZ_JAEFBZ010000007.1"/>
</dbReference>
<protein>
    <submittedName>
        <fullName evidence="1">Uncharacterized protein</fullName>
    </submittedName>
</protein>
<dbReference type="EMBL" id="JAEFBZ010000007">
    <property type="protein sequence ID" value="MBK1611722.1"/>
    <property type="molecule type" value="Genomic_DNA"/>
</dbReference>
<comment type="caution">
    <text evidence="1">The sequence shown here is derived from an EMBL/GenBank/DDBJ whole genome shotgun (WGS) entry which is preliminary data.</text>
</comment>
<accession>A0ABD4LM58</accession>
<reference evidence="1 2" key="1">
    <citation type="submission" date="2020-12" db="EMBL/GenBank/DDBJ databases">
        <title>Genome assembly for a thermostable protease producing Bacillus cereus MAKP1 strain isolated from chicken gut.</title>
        <authorList>
            <person name="Malaviya A."/>
        </authorList>
    </citation>
    <scope>NUCLEOTIDE SEQUENCE [LARGE SCALE GENOMIC DNA]</scope>
    <source>
        <strain evidence="1 2">MAKP1</strain>
    </source>
</reference>
<gene>
    <name evidence="1" type="ORF">JCR31_28175</name>
</gene>
<evidence type="ECO:0000313" key="1">
    <source>
        <dbReference type="EMBL" id="MBK1611722.1"/>
    </source>
</evidence>
<dbReference type="AlphaFoldDB" id="A0ABD4LM58"/>
<dbReference type="Proteomes" id="UP000613452">
    <property type="component" value="Unassembled WGS sequence"/>
</dbReference>
<name>A0ABD4LM58_BACCE</name>
<evidence type="ECO:0000313" key="2">
    <source>
        <dbReference type="Proteomes" id="UP000613452"/>
    </source>
</evidence>
<organism evidence="1 2">
    <name type="scientific">Bacillus cereus</name>
    <dbReference type="NCBI Taxonomy" id="1396"/>
    <lineage>
        <taxon>Bacteria</taxon>
        <taxon>Bacillati</taxon>
        <taxon>Bacillota</taxon>
        <taxon>Bacilli</taxon>
        <taxon>Bacillales</taxon>
        <taxon>Bacillaceae</taxon>
        <taxon>Bacillus</taxon>
        <taxon>Bacillus cereus group</taxon>
    </lineage>
</organism>